<dbReference type="Proteomes" id="UP000654918">
    <property type="component" value="Unassembled WGS sequence"/>
</dbReference>
<dbReference type="EMBL" id="WIGO01000034">
    <property type="protein sequence ID" value="KAF6836118.1"/>
    <property type="molecule type" value="Genomic_DNA"/>
</dbReference>
<keyword evidence="1" id="KW-0732">Signal</keyword>
<evidence type="ECO:0000313" key="3">
    <source>
        <dbReference type="Proteomes" id="UP000654918"/>
    </source>
</evidence>
<sequence>MQFSTFLALFGYAALAAATNSITFKSLDDDSRTVYFVPSIGHEEIEKLKLDGHAATKVEFPQGWIGNWFSVTEGAEVKPGMLGEVTFNGWNGMTYFDVSAIVNPGDHAGVKMMYPLESKTPTSGCDNYPCPDKAYYQWDDVQTRVTDETELVCTFGNNGVVSIQEDDDDAAAAKVKRDYVLGWF</sequence>
<proteinExistence type="predicted"/>
<evidence type="ECO:0000313" key="2">
    <source>
        <dbReference type="EMBL" id="KAF6836118.1"/>
    </source>
</evidence>
<evidence type="ECO:0000256" key="1">
    <source>
        <dbReference type="SAM" id="SignalP"/>
    </source>
</evidence>
<name>A0A8H6NKG8_9PEZI</name>
<comment type="caution">
    <text evidence="2">The sequence shown here is derived from an EMBL/GenBank/DDBJ whole genome shotgun (WGS) entry which is preliminary data.</text>
</comment>
<feature type="signal peptide" evidence="1">
    <location>
        <begin position="1"/>
        <end position="18"/>
    </location>
</feature>
<dbReference type="AlphaFoldDB" id="A0A8H6NKG8"/>
<protein>
    <submittedName>
        <fullName evidence="2">DNase1 protein</fullName>
    </submittedName>
</protein>
<reference evidence="2" key="1">
    <citation type="journal article" date="2020" name="Phytopathology">
        <title>Genome Sequence Resources of Colletotrichum truncatum, C. plurivorum, C. musicola, and C. sojae: Four Species Pathogenic to Soybean (Glycine max).</title>
        <authorList>
            <person name="Rogerio F."/>
            <person name="Boufleur T.R."/>
            <person name="Ciampi-Guillardi M."/>
            <person name="Sukno S.A."/>
            <person name="Thon M.R."/>
            <person name="Massola Junior N.S."/>
            <person name="Baroncelli R."/>
        </authorList>
    </citation>
    <scope>NUCLEOTIDE SEQUENCE</scope>
    <source>
        <strain evidence="2">LFN00145</strain>
    </source>
</reference>
<gene>
    <name evidence="2" type="ORF">CPLU01_03817</name>
</gene>
<feature type="chain" id="PRO_5034292760" evidence="1">
    <location>
        <begin position="19"/>
        <end position="184"/>
    </location>
</feature>
<organism evidence="2 3">
    <name type="scientific">Colletotrichum plurivorum</name>
    <dbReference type="NCBI Taxonomy" id="2175906"/>
    <lineage>
        <taxon>Eukaryota</taxon>
        <taxon>Fungi</taxon>
        <taxon>Dikarya</taxon>
        <taxon>Ascomycota</taxon>
        <taxon>Pezizomycotina</taxon>
        <taxon>Sordariomycetes</taxon>
        <taxon>Hypocreomycetidae</taxon>
        <taxon>Glomerellales</taxon>
        <taxon>Glomerellaceae</taxon>
        <taxon>Colletotrichum</taxon>
        <taxon>Colletotrichum orchidearum species complex</taxon>
    </lineage>
</organism>
<keyword evidence="3" id="KW-1185">Reference proteome</keyword>
<accession>A0A8H6NKG8</accession>